<dbReference type="EMBL" id="HE797143">
    <property type="protein sequence ID" value="CCM04154.1"/>
    <property type="molecule type" value="Genomic_DNA"/>
</dbReference>
<dbReference type="InterPro" id="IPR036770">
    <property type="entry name" value="Ankyrin_rpt-contain_sf"/>
</dbReference>
<evidence type="ECO:0000259" key="6">
    <source>
        <dbReference type="PROSITE" id="PS50865"/>
    </source>
</evidence>
<dbReference type="GO" id="GO:0000981">
    <property type="term" value="F:DNA-binding transcription factor activity, RNA polymerase II-specific"/>
    <property type="evidence" value="ECO:0007669"/>
    <property type="project" value="TreeGrafter"/>
</dbReference>
<evidence type="ECO:0000256" key="4">
    <source>
        <dbReference type="PROSITE-ProRule" id="PRU00023"/>
    </source>
</evidence>
<dbReference type="InParanoid" id="J4H405"/>
<dbReference type="SUPFAM" id="SSF48403">
    <property type="entry name" value="Ankyrin repeat"/>
    <property type="match status" value="1"/>
</dbReference>
<dbReference type="PROSITE" id="PS50088">
    <property type="entry name" value="ANK_REPEAT"/>
    <property type="match status" value="2"/>
</dbReference>
<dbReference type="STRING" id="599839.J4H405"/>
<evidence type="ECO:0000256" key="1">
    <source>
        <dbReference type="ARBA" id="ARBA00022723"/>
    </source>
</evidence>
<feature type="repeat" description="ANK" evidence="4">
    <location>
        <begin position="148"/>
        <end position="180"/>
    </location>
</feature>
<keyword evidence="3" id="KW-0862">Zinc</keyword>
<dbReference type="Pfam" id="PF12796">
    <property type="entry name" value="Ank_2"/>
    <property type="match status" value="1"/>
</dbReference>
<dbReference type="PROSITE" id="PS01360">
    <property type="entry name" value="ZF_MYND_1"/>
    <property type="match status" value="1"/>
</dbReference>
<proteinExistence type="predicted"/>
<evidence type="ECO:0000256" key="5">
    <source>
        <dbReference type="PROSITE-ProRule" id="PRU00134"/>
    </source>
</evidence>
<protein>
    <recommendedName>
        <fullName evidence="6">MYND-type domain-containing protein</fullName>
    </recommendedName>
</protein>
<evidence type="ECO:0000313" key="7">
    <source>
        <dbReference type="EMBL" id="CCM04154.1"/>
    </source>
</evidence>
<dbReference type="Gene3D" id="1.25.40.20">
    <property type="entry name" value="Ankyrin repeat-containing domain"/>
    <property type="match status" value="1"/>
</dbReference>
<dbReference type="SMART" id="SM00248">
    <property type="entry name" value="ANK"/>
    <property type="match status" value="2"/>
</dbReference>
<feature type="domain" description="MYND-type" evidence="6">
    <location>
        <begin position="219"/>
        <end position="260"/>
    </location>
</feature>
<dbReference type="AlphaFoldDB" id="J4H405"/>
<dbReference type="OrthoDB" id="194358at2759"/>
<name>J4H405_9APHY</name>
<evidence type="ECO:0000313" key="8">
    <source>
        <dbReference type="Proteomes" id="UP000006352"/>
    </source>
</evidence>
<reference evidence="7 8" key="1">
    <citation type="journal article" date="2012" name="Appl. Environ. Microbiol.">
        <title>Short-read sequencing for genomic analysis of the brown rot fungus Fibroporia radiculosa.</title>
        <authorList>
            <person name="Tang J.D."/>
            <person name="Perkins A.D."/>
            <person name="Sonstegard T.S."/>
            <person name="Schroeder S.G."/>
            <person name="Burgess S.C."/>
            <person name="Diehl S.V."/>
        </authorList>
    </citation>
    <scope>NUCLEOTIDE SEQUENCE [LARGE SCALE GENOMIC DNA]</scope>
    <source>
        <strain evidence="7 8">TFFH 294</strain>
    </source>
</reference>
<dbReference type="HOGENOM" id="CLU_053726_0_0_1"/>
<dbReference type="PROSITE" id="PS50865">
    <property type="entry name" value="ZF_MYND_2"/>
    <property type="match status" value="1"/>
</dbReference>
<dbReference type="InterPro" id="IPR002110">
    <property type="entry name" value="Ankyrin_rpt"/>
</dbReference>
<dbReference type="GO" id="GO:0008270">
    <property type="term" value="F:zinc ion binding"/>
    <property type="evidence" value="ECO:0007669"/>
    <property type="project" value="UniProtKB-KW"/>
</dbReference>
<feature type="repeat" description="ANK" evidence="4">
    <location>
        <begin position="112"/>
        <end position="147"/>
    </location>
</feature>
<keyword evidence="8" id="KW-1185">Reference proteome</keyword>
<dbReference type="SUPFAM" id="SSF144232">
    <property type="entry name" value="HIT/MYND zinc finger-like"/>
    <property type="match status" value="1"/>
</dbReference>
<dbReference type="Proteomes" id="UP000006352">
    <property type="component" value="Unassembled WGS sequence"/>
</dbReference>
<keyword evidence="2 5" id="KW-0863">Zinc-finger</keyword>
<dbReference type="GeneID" id="24099065"/>
<dbReference type="Pfam" id="PF01753">
    <property type="entry name" value="zf-MYND"/>
    <property type="match status" value="1"/>
</dbReference>
<accession>J4H405</accession>
<dbReference type="PANTHER" id="PTHR10237">
    <property type="entry name" value="DEFORMED EPIDERMAL AUTOREGULATORY FACTOR 1 HOMOLOG SUPPRESSIN"/>
    <property type="match status" value="1"/>
</dbReference>
<gene>
    <name evidence="7" type="ORF">FIBRA_06316</name>
</gene>
<organism evidence="7 8">
    <name type="scientific">Fibroporia radiculosa</name>
    <dbReference type="NCBI Taxonomy" id="599839"/>
    <lineage>
        <taxon>Eukaryota</taxon>
        <taxon>Fungi</taxon>
        <taxon>Dikarya</taxon>
        <taxon>Basidiomycota</taxon>
        <taxon>Agaricomycotina</taxon>
        <taxon>Agaricomycetes</taxon>
        <taxon>Polyporales</taxon>
        <taxon>Fibroporiaceae</taxon>
        <taxon>Fibroporia</taxon>
    </lineage>
</organism>
<evidence type="ECO:0000256" key="3">
    <source>
        <dbReference type="ARBA" id="ARBA00022833"/>
    </source>
</evidence>
<keyword evidence="4" id="KW-0040">ANK repeat</keyword>
<dbReference type="Gene3D" id="6.10.140.2220">
    <property type="match status" value="1"/>
</dbReference>
<dbReference type="RefSeq" id="XP_012183437.1">
    <property type="nucleotide sequence ID" value="XM_012328047.1"/>
</dbReference>
<keyword evidence="1" id="KW-0479">Metal-binding</keyword>
<sequence length="410" mass="44890">MNEILRRPGYLNAGAGGQRLRALYQDQSKGFECNLLHDFALSCYLGQAAVDSEAIQRGIAPDLTQTETPYKFGYCTFVVAGAQRAESGDKDYPATMRTLLSMGRPPDAPDIVGLTALHHATQNPAGCALELGRILLTSGANVNFQNRYGEVPLMGPCQNNTIDAIELLMEFNADVDIKEADGLCIRDMYLRMGLQVTASITKWLRKRTGEELPMTEKKCDSCGKKTAAHGSLKICSKCHAVRYCSLECQRSHWPTHKRTCSPFTTTNSVTVRPNYRAMTQSPISTAYATRVAMGIPSPPPPGTARPRAGACAPRLCPGEVKAMIIKVQLPQKLFGMETGSTLSGDLMVYNKKRDFLCTLTKAENPGSYARLFEVVKEKGVGGCKAYFPAELRAQYELVIKVGEVLAEQPF</sequence>
<dbReference type="GO" id="GO:0005634">
    <property type="term" value="C:nucleus"/>
    <property type="evidence" value="ECO:0007669"/>
    <property type="project" value="TreeGrafter"/>
</dbReference>
<dbReference type="InterPro" id="IPR002893">
    <property type="entry name" value="Znf_MYND"/>
</dbReference>
<dbReference type="PANTHER" id="PTHR10237:SF14">
    <property type="entry name" value="MYND-TYPE DOMAIN-CONTAINING PROTEIN"/>
    <property type="match status" value="1"/>
</dbReference>
<dbReference type="InterPro" id="IPR024119">
    <property type="entry name" value="TF_DEAF-1"/>
</dbReference>
<evidence type="ECO:0000256" key="2">
    <source>
        <dbReference type="ARBA" id="ARBA00022771"/>
    </source>
</evidence>